<keyword evidence="2" id="KW-1185">Reference proteome</keyword>
<proteinExistence type="predicted"/>
<dbReference type="SUPFAM" id="SSF56112">
    <property type="entry name" value="Protein kinase-like (PK-like)"/>
    <property type="match status" value="1"/>
</dbReference>
<evidence type="ECO:0000313" key="1">
    <source>
        <dbReference type="EMBL" id="GAA4166548.1"/>
    </source>
</evidence>
<protein>
    <submittedName>
        <fullName evidence="1">Aminoglycoside phosphotransferase family protein</fullName>
    </submittedName>
</protein>
<dbReference type="Proteomes" id="UP001415169">
    <property type="component" value="Unassembled WGS sequence"/>
</dbReference>
<sequence length="252" mass="27409">MDATAAYLDAWQLTPDAPPVVTRSSEVTFVRTADGTPAVLKLARVLEEQRGNALMAWWSDASPAGPGVTASARVLQHLGPAVLLERAGGPRSLTELAGRDDDAATRVLAETALRLHTAPDDKVQLVPLRRWFRDLLQGSDHRLTAARETALRLLDDPWDEVVLHGDIHHGNVLDFGDDAGPVWKAIDPKALIGESGFDYANLLCNPHGSFAANHEPARLARRVEVVASVTGMPAERIRDWHTAWHALSALWG</sequence>
<name>A0ABP7ZNV4_9MICO</name>
<dbReference type="InterPro" id="IPR011009">
    <property type="entry name" value="Kinase-like_dom_sf"/>
</dbReference>
<gene>
    <name evidence="1" type="ORF">GCM10022286_31340</name>
</gene>
<evidence type="ECO:0000313" key="2">
    <source>
        <dbReference type="Proteomes" id="UP001415169"/>
    </source>
</evidence>
<dbReference type="InterPro" id="IPR006748">
    <property type="entry name" value="NH2Glyco/OHUrea_AB-resist_kin"/>
</dbReference>
<dbReference type="RefSeq" id="WP_344792831.1">
    <property type="nucleotide sequence ID" value="NZ_BAABBV010000002.1"/>
</dbReference>
<reference evidence="1" key="2">
    <citation type="submission" date="2023-12" db="EMBL/GenBank/DDBJ databases">
        <authorList>
            <person name="Sun Q."/>
            <person name="Inoue M."/>
        </authorList>
    </citation>
    <scope>NUCLEOTIDE SEQUENCE</scope>
    <source>
        <strain evidence="1">JCM 17590</strain>
    </source>
</reference>
<accession>A0ABP7ZNV4</accession>
<comment type="caution">
    <text evidence="1">The sequence shown here is derived from an EMBL/GenBank/DDBJ whole genome shotgun (WGS) entry which is preliminary data.</text>
</comment>
<dbReference type="Pfam" id="PF04655">
    <property type="entry name" value="APH_6_hur"/>
    <property type="match status" value="1"/>
</dbReference>
<reference evidence="1" key="1">
    <citation type="journal article" date="2014" name="Int. J. Syst. Evol. Microbiol.">
        <title>Complete genome of a new Firmicutes species belonging to the dominant human colonic microbiota ('Ruminococcus bicirculans') reveals two chromosomes and a selective capacity to utilize plant glucans.</title>
        <authorList>
            <consortium name="NISC Comparative Sequencing Program"/>
            <person name="Wegmann U."/>
            <person name="Louis P."/>
            <person name="Goesmann A."/>
            <person name="Henrissat B."/>
            <person name="Duncan S.H."/>
            <person name="Flint H.J."/>
        </authorList>
    </citation>
    <scope>NUCLEOTIDE SEQUENCE</scope>
    <source>
        <strain evidence="1">JCM 17590</strain>
    </source>
</reference>
<organism evidence="1 2">
    <name type="scientific">Gryllotalpicola daejeonensis</name>
    <dbReference type="NCBI Taxonomy" id="993087"/>
    <lineage>
        <taxon>Bacteria</taxon>
        <taxon>Bacillati</taxon>
        <taxon>Actinomycetota</taxon>
        <taxon>Actinomycetes</taxon>
        <taxon>Micrococcales</taxon>
        <taxon>Microbacteriaceae</taxon>
        <taxon>Gryllotalpicola</taxon>
    </lineage>
</organism>
<dbReference type="EMBL" id="BAABBV010000002">
    <property type="protein sequence ID" value="GAA4166548.1"/>
    <property type="molecule type" value="Genomic_DNA"/>
</dbReference>